<dbReference type="Proteomes" id="UP000009173">
    <property type="component" value="Chromosome"/>
</dbReference>
<protein>
    <submittedName>
        <fullName evidence="2">Adenylate cyclase</fullName>
    </submittedName>
</protein>
<dbReference type="Gene3D" id="2.40.320.10">
    <property type="entry name" value="Hypothetical Protein Pfu-838710-001"/>
    <property type="match status" value="1"/>
</dbReference>
<evidence type="ECO:0000313" key="2">
    <source>
        <dbReference type="EMBL" id="ABM28551.1"/>
    </source>
</evidence>
<gene>
    <name evidence="2" type="ordered locus">Dvul_1534</name>
</gene>
<evidence type="ECO:0000313" key="3">
    <source>
        <dbReference type="Proteomes" id="UP000009173"/>
    </source>
</evidence>
<dbReference type="PANTHER" id="PTHR21028">
    <property type="entry name" value="SI:CH211-156B7.4"/>
    <property type="match status" value="1"/>
</dbReference>
<dbReference type="Pfam" id="PF01928">
    <property type="entry name" value="CYTH"/>
    <property type="match status" value="1"/>
</dbReference>
<dbReference type="PROSITE" id="PS51707">
    <property type="entry name" value="CYTH"/>
    <property type="match status" value="1"/>
</dbReference>
<organism evidence="2 3">
    <name type="scientific">Nitratidesulfovibrio vulgaris (strain DP4)</name>
    <name type="common">Desulfovibrio vulgaris</name>
    <dbReference type="NCBI Taxonomy" id="391774"/>
    <lineage>
        <taxon>Bacteria</taxon>
        <taxon>Pseudomonadati</taxon>
        <taxon>Thermodesulfobacteriota</taxon>
        <taxon>Desulfovibrionia</taxon>
        <taxon>Desulfovibrionales</taxon>
        <taxon>Desulfovibrionaceae</taxon>
        <taxon>Nitratidesulfovibrio</taxon>
    </lineage>
</organism>
<accession>A0A0H3A8D4</accession>
<sequence length="203" mass="22568">MAREVELKFIGADYAALRERLQAEGAQSAGRHLERNAVYDTGEGTLRSARMLLRLRRRIWADRTQALLTLKCPPAGAVPAGVKVWDEEETAVADGEAMHAILTGLGYRPAFRYDKEREDWSLRGVHVSLDRLVFGEVVEIEGPQDDIRAVAALLGMTGCETSTATYHDMNRAWRTASGVPPCDDFMFDDEEVGRILDGLRHPA</sequence>
<dbReference type="InterPro" id="IPR033469">
    <property type="entry name" value="CYTH-like_dom_sf"/>
</dbReference>
<dbReference type="SMART" id="SM01118">
    <property type="entry name" value="CYTH"/>
    <property type="match status" value="1"/>
</dbReference>
<feature type="domain" description="CYTH" evidence="1">
    <location>
        <begin position="2"/>
        <end position="172"/>
    </location>
</feature>
<dbReference type="RefSeq" id="WP_011792333.1">
    <property type="nucleotide sequence ID" value="NC_008751.1"/>
</dbReference>
<dbReference type="CDD" id="cd07890">
    <property type="entry name" value="CYTH-like_AC_IV-like"/>
    <property type="match status" value="1"/>
</dbReference>
<dbReference type="HOGENOM" id="CLU_105244_0_0_7"/>
<proteinExistence type="predicted"/>
<name>A0A0H3A8D4_NITV4</name>
<evidence type="ECO:0000259" key="1">
    <source>
        <dbReference type="PROSITE" id="PS51707"/>
    </source>
</evidence>
<dbReference type="KEGG" id="dvl:Dvul_1534"/>
<dbReference type="EMBL" id="CP000527">
    <property type="protein sequence ID" value="ABM28551.1"/>
    <property type="molecule type" value="Genomic_DNA"/>
</dbReference>
<dbReference type="AlphaFoldDB" id="A0A0H3A8D4"/>
<dbReference type="InterPro" id="IPR023577">
    <property type="entry name" value="CYTH_domain"/>
</dbReference>
<dbReference type="SUPFAM" id="SSF55154">
    <property type="entry name" value="CYTH-like phosphatases"/>
    <property type="match status" value="1"/>
</dbReference>
<reference evidence="3" key="1">
    <citation type="journal article" date="2009" name="Environ. Microbiol.">
        <title>Contribution of mobile genetic elements to Desulfovibrio vulgaris genome plasticity.</title>
        <authorList>
            <person name="Walker C.B."/>
            <person name="Stolyar S."/>
            <person name="Chivian D."/>
            <person name="Pinel N."/>
            <person name="Gabster J.A."/>
            <person name="Dehal P.S."/>
            <person name="He Z."/>
            <person name="Yang Z.K."/>
            <person name="Yen H.C."/>
            <person name="Zhou J."/>
            <person name="Wall J.D."/>
            <person name="Hazen T.C."/>
            <person name="Arkin A.P."/>
            <person name="Stahl D.A."/>
        </authorList>
    </citation>
    <scope>NUCLEOTIDE SEQUENCE [LARGE SCALE GENOMIC DNA]</scope>
    <source>
        <strain evidence="3">DP4</strain>
    </source>
</reference>
<dbReference type="InterPro" id="IPR008173">
    <property type="entry name" value="Adenylyl_cyclase_CyaB"/>
</dbReference>
<dbReference type="PANTHER" id="PTHR21028:SF2">
    <property type="entry name" value="CYTH DOMAIN-CONTAINING PROTEIN"/>
    <property type="match status" value="1"/>
</dbReference>